<evidence type="ECO:0000256" key="8">
    <source>
        <dbReference type="HAMAP-Rule" id="MF_00265"/>
    </source>
</evidence>
<keyword evidence="4 8" id="KW-0479">Metal-binding</keyword>
<proteinExistence type="inferred from homology"/>
<feature type="binding site" evidence="8">
    <location>
        <position position="7"/>
    </location>
    <ligand>
        <name>Mg(2+)</name>
        <dbReference type="ChEBI" id="CHEBI:18420"/>
    </ligand>
</feature>
<dbReference type="GO" id="GO:0004540">
    <property type="term" value="F:RNA nuclease activity"/>
    <property type="evidence" value="ECO:0007669"/>
    <property type="project" value="InterPro"/>
</dbReference>
<comment type="cofactor">
    <cofactor evidence="1 8">
        <name>Mg(2+)</name>
        <dbReference type="ChEBI" id="CHEBI:18420"/>
    </cofactor>
</comment>
<name>A0A1G1VQQ1_9BACT</name>
<dbReference type="Gene3D" id="3.40.50.1010">
    <property type="entry name" value="5'-nuclease"/>
    <property type="match status" value="1"/>
</dbReference>
<keyword evidence="2 8" id="KW-1277">Toxin-antitoxin system</keyword>
<dbReference type="EC" id="3.1.-.-" evidence="8"/>
<dbReference type="STRING" id="1797589.A2784_01210"/>
<dbReference type="PANTHER" id="PTHR33653:SF1">
    <property type="entry name" value="RIBONUCLEASE VAPC2"/>
    <property type="match status" value="1"/>
</dbReference>
<evidence type="ECO:0000256" key="5">
    <source>
        <dbReference type="ARBA" id="ARBA00022801"/>
    </source>
</evidence>
<reference evidence="10 11" key="1">
    <citation type="journal article" date="2016" name="Nat. Commun.">
        <title>Thousands of microbial genomes shed light on interconnected biogeochemical processes in an aquifer system.</title>
        <authorList>
            <person name="Anantharaman K."/>
            <person name="Brown C.T."/>
            <person name="Hug L.A."/>
            <person name="Sharon I."/>
            <person name="Castelle C.J."/>
            <person name="Probst A.J."/>
            <person name="Thomas B.C."/>
            <person name="Singh A."/>
            <person name="Wilkins M.J."/>
            <person name="Karaoz U."/>
            <person name="Brodie E.L."/>
            <person name="Williams K.H."/>
            <person name="Hubbard S.S."/>
            <person name="Banfield J.F."/>
        </authorList>
    </citation>
    <scope>NUCLEOTIDE SEQUENCE [LARGE SCALE GENOMIC DNA]</scope>
</reference>
<dbReference type="PANTHER" id="PTHR33653">
    <property type="entry name" value="RIBONUCLEASE VAPC2"/>
    <property type="match status" value="1"/>
</dbReference>
<dbReference type="SUPFAM" id="SSF88723">
    <property type="entry name" value="PIN domain-like"/>
    <property type="match status" value="1"/>
</dbReference>
<evidence type="ECO:0000256" key="6">
    <source>
        <dbReference type="ARBA" id="ARBA00022842"/>
    </source>
</evidence>
<evidence type="ECO:0000313" key="11">
    <source>
        <dbReference type="Proteomes" id="UP000177324"/>
    </source>
</evidence>
<keyword evidence="8" id="KW-0800">Toxin</keyword>
<feature type="domain" description="PIN" evidence="9">
    <location>
        <begin position="4"/>
        <end position="114"/>
    </location>
</feature>
<evidence type="ECO:0000313" key="10">
    <source>
        <dbReference type="EMBL" id="OGY17726.1"/>
    </source>
</evidence>
<protein>
    <recommendedName>
        <fullName evidence="8">Ribonuclease VapC</fullName>
        <shortName evidence="8">RNase VapC</shortName>
        <ecNumber evidence="8">3.1.-.-</ecNumber>
    </recommendedName>
    <alternativeName>
        <fullName evidence="8">Toxin VapC</fullName>
    </alternativeName>
</protein>
<evidence type="ECO:0000256" key="7">
    <source>
        <dbReference type="ARBA" id="ARBA00038093"/>
    </source>
</evidence>
<feature type="binding site" evidence="8">
    <location>
        <position position="94"/>
    </location>
    <ligand>
        <name>Mg(2+)</name>
        <dbReference type="ChEBI" id="CHEBI:18420"/>
    </ligand>
</feature>
<dbReference type="EMBL" id="MHCH01000015">
    <property type="protein sequence ID" value="OGY17726.1"/>
    <property type="molecule type" value="Genomic_DNA"/>
</dbReference>
<dbReference type="InterPro" id="IPR002716">
    <property type="entry name" value="PIN_dom"/>
</dbReference>
<comment type="caution">
    <text evidence="10">The sequence shown here is derived from an EMBL/GenBank/DDBJ whole genome shotgun (WGS) entry which is preliminary data.</text>
</comment>
<sequence length="132" mass="14897">MELILPDTNAWVAYFAGREPVAGMITQAIRKQKIVVSVIVAAEFFIKATPRQKRRFELMIDTFGVEDITWPVAREAIKMRQTALVKSKRVYLLDCLIAATAKLKSAAILTLDKRDFVPTGVEVIEVRPHQVN</sequence>
<dbReference type="InterPro" id="IPR022907">
    <property type="entry name" value="VapC_family"/>
</dbReference>
<keyword evidence="6 8" id="KW-0460">Magnesium</keyword>
<accession>A0A1G1VQQ1</accession>
<keyword evidence="3 8" id="KW-0540">Nuclease</keyword>
<dbReference type="AlphaFoldDB" id="A0A1G1VQQ1"/>
<dbReference type="InterPro" id="IPR050556">
    <property type="entry name" value="Type_II_TA_system_RNase"/>
</dbReference>
<dbReference type="HAMAP" id="MF_00265">
    <property type="entry name" value="VapC_Nob1"/>
    <property type="match status" value="1"/>
</dbReference>
<dbReference type="InterPro" id="IPR029060">
    <property type="entry name" value="PIN-like_dom_sf"/>
</dbReference>
<organism evidence="10 11">
    <name type="scientific">Candidatus Chisholmbacteria bacterium RIFCSPHIGHO2_01_FULL_48_12</name>
    <dbReference type="NCBI Taxonomy" id="1797589"/>
    <lineage>
        <taxon>Bacteria</taxon>
        <taxon>Candidatus Chisholmiibacteriota</taxon>
    </lineage>
</organism>
<comment type="similarity">
    <text evidence="7 8">Belongs to the PINc/VapC protein family.</text>
</comment>
<evidence type="ECO:0000256" key="1">
    <source>
        <dbReference type="ARBA" id="ARBA00001946"/>
    </source>
</evidence>
<evidence type="ECO:0000256" key="2">
    <source>
        <dbReference type="ARBA" id="ARBA00022649"/>
    </source>
</evidence>
<evidence type="ECO:0000259" key="9">
    <source>
        <dbReference type="Pfam" id="PF01850"/>
    </source>
</evidence>
<keyword evidence="5 8" id="KW-0378">Hydrolase</keyword>
<dbReference type="GO" id="GO:0090729">
    <property type="term" value="F:toxin activity"/>
    <property type="evidence" value="ECO:0007669"/>
    <property type="project" value="UniProtKB-KW"/>
</dbReference>
<dbReference type="Pfam" id="PF01850">
    <property type="entry name" value="PIN"/>
    <property type="match status" value="1"/>
</dbReference>
<dbReference type="GO" id="GO:0016787">
    <property type="term" value="F:hydrolase activity"/>
    <property type="evidence" value="ECO:0007669"/>
    <property type="project" value="UniProtKB-KW"/>
</dbReference>
<dbReference type="Proteomes" id="UP000177324">
    <property type="component" value="Unassembled WGS sequence"/>
</dbReference>
<comment type="function">
    <text evidence="8">Toxic component of a toxin-antitoxin (TA) system. An RNase.</text>
</comment>
<evidence type="ECO:0000256" key="3">
    <source>
        <dbReference type="ARBA" id="ARBA00022722"/>
    </source>
</evidence>
<gene>
    <name evidence="8" type="primary">vapC</name>
    <name evidence="10" type="ORF">A2784_01210</name>
</gene>
<evidence type="ECO:0000256" key="4">
    <source>
        <dbReference type="ARBA" id="ARBA00022723"/>
    </source>
</evidence>
<dbReference type="GO" id="GO:0000287">
    <property type="term" value="F:magnesium ion binding"/>
    <property type="evidence" value="ECO:0007669"/>
    <property type="project" value="UniProtKB-UniRule"/>
</dbReference>